<dbReference type="RefSeq" id="WP_069292936.1">
    <property type="nucleotide sequence ID" value="NZ_CP140110.1"/>
</dbReference>
<keyword evidence="3" id="KW-1185">Reference proteome</keyword>
<protein>
    <recommendedName>
        <fullName evidence="1">RNase H type-1 domain-containing protein</fullName>
    </recommendedName>
</protein>
<dbReference type="InterPro" id="IPR036397">
    <property type="entry name" value="RNaseH_sf"/>
</dbReference>
<dbReference type="OrthoDB" id="46919at2"/>
<evidence type="ECO:0000313" key="2">
    <source>
        <dbReference type="EMBL" id="ODN30759.1"/>
    </source>
</evidence>
<gene>
    <name evidence="2" type="ORF">A4H02_04330</name>
</gene>
<dbReference type="GO" id="GO:0004523">
    <property type="term" value="F:RNA-DNA hybrid ribonuclease activity"/>
    <property type="evidence" value="ECO:0007669"/>
    <property type="project" value="InterPro"/>
</dbReference>
<dbReference type="EMBL" id="LWAF01000004">
    <property type="protein sequence ID" value="ODN30759.1"/>
    <property type="molecule type" value="Genomic_DNA"/>
</dbReference>
<name>A0A1E3G3H9_9BACT</name>
<dbReference type="Gene3D" id="3.30.420.10">
    <property type="entry name" value="Ribonuclease H-like superfamily/Ribonuclease H"/>
    <property type="match status" value="1"/>
</dbReference>
<feature type="domain" description="RNase H type-1" evidence="1">
    <location>
        <begin position="1"/>
        <end position="141"/>
    </location>
</feature>
<dbReference type="InterPro" id="IPR012337">
    <property type="entry name" value="RNaseH-like_sf"/>
</dbReference>
<dbReference type="SUPFAM" id="SSF53098">
    <property type="entry name" value="Ribonuclease H-like"/>
    <property type="match status" value="1"/>
</dbReference>
<dbReference type="InterPro" id="IPR002156">
    <property type="entry name" value="RNaseH_domain"/>
</dbReference>
<comment type="caution">
    <text evidence="2">The sequence shown here is derived from an EMBL/GenBank/DDBJ whole genome shotgun (WGS) entry which is preliminary data.</text>
</comment>
<sequence length="148" mass="16821">MVGVVRVYTDGSYKNGYVAYGFAIYGRGYFGNPYVYVARATTSLQNVEAELRAVIAALKFLKANFGKLRNVPVLICHDLDAVRDIPRNVKAQNRNPFFKRYAEEINGLCQAMECKLVFEKVRGHYHELHNKIDRAVRKKLNEACAMIG</sequence>
<organism evidence="2 3">
    <name type="scientific">Fervidobacterium thailandense</name>
    <dbReference type="NCBI Taxonomy" id="1008305"/>
    <lineage>
        <taxon>Bacteria</taxon>
        <taxon>Thermotogati</taxon>
        <taxon>Thermotogota</taxon>
        <taxon>Thermotogae</taxon>
        <taxon>Thermotogales</taxon>
        <taxon>Fervidobacteriaceae</taxon>
        <taxon>Fervidobacterium</taxon>
    </lineage>
</organism>
<evidence type="ECO:0000313" key="3">
    <source>
        <dbReference type="Proteomes" id="UP000094570"/>
    </source>
</evidence>
<evidence type="ECO:0000259" key="1">
    <source>
        <dbReference type="PROSITE" id="PS50879"/>
    </source>
</evidence>
<dbReference type="PROSITE" id="PS50879">
    <property type="entry name" value="RNASE_H_1"/>
    <property type="match status" value="1"/>
</dbReference>
<reference evidence="3" key="1">
    <citation type="submission" date="2016-04" db="EMBL/GenBank/DDBJ databases">
        <title>The genome sequence project of a novel Fervidobacterium isolate from a hot spring in Thailand.</title>
        <authorList>
            <person name="Gonzalez J.M."/>
            <person name="Cuecas A."/>
            <person name="Kanoksilapatham W."/>
        </authorList>
    </citation>
    <scope>NUCLEOTIDE SEQUENCE [LARGE SCALE GENOMIC DNA]</scope>
    <source>
        <strain evidence="3">FC2004</strain>
    </source>
</reference>
<dbReference type="Pfam" id="PF00075">
    <property type="entry name" value="RNase_H"/>
    <property type="match status" value="1"/>
</dbReference>
<dbReference type="Proteomes" id="UP000094570">
    <property type="component" value="Unassembled WGS sequence"/>
</dbReference>
<proteinExistence type="predicted"/>
<dbReference type="GO" id="GO:0003676">
    <property type="term" value="F:nucleic acid binding"/>
    <property type="evidence" value="ECO:0007669"/>
    <property type="project" value="InterPro"/>
</dbReference>
<dbReference type="AlphaFoldDB" id="A0A1E3G3H9"/>
<accession>A0A1E3G3H9</accession>